<evidence type="ECO:0000259" key="2">
    <source>
        <dbReference type="PROSITE" id="PS50887"/>
    </source>
</evidence>
<dbReference type="Proteomes" id="UP000076077">
    <property type="component" value="Chromosome"/>
</dbReference>
<dbReference type="PANTHER" id="PTHR46663:SF2">
    <property type="entry name" value="GGDEF DOMAIN-CONTAINING PROTEIN"/>
    <property type="match status" value="1"/>
</dbReference>
<feature type="domain" description="GGDEF" evidence="2">
    <location>
        <begin position="411"/>
        <end position="544"/>
    </location>
</feature>
<reference evidence="4" key="3">
    <citation type="submission" date="2022-11" db="EMBL/GenBank/DDBJ databases">
        <title>Chitin-degrading and fungicidal potential of chitinolytic bacterial strains from marine environment of the Pacific Ocean regions.</title>
        <authorList>
            <person name="Pentekhina I."/>
            <person name="Nedashkovskaya O."/>
            <person name="Seitkalieva A."/>
            <person name="Podvolotskaya A."/>
            <person name="Tekutyeva L."/>
            <person name="Balabanova L."/>
        </authorList>
    </citation>
    <scope>NUCLEOTIDE SEQUENCE</scope>
    <source>
        <strain evidence="4">KMM 6838</strain>
    </source>
</reference>
<dbReference type="InterPro" id="IPR043128">
    <property type="entry name" value="Rev_trsase/Diguanyl_cyclase"/>
</dbReference>
<dbReference type="Proteomes" id="UP001209730">
    <property type="component" value="Unassembled WGS sequence"/>
</dbReference>
<keyword evidence="5" id="KW-1185">Reference proteome</keyword>
<evidence type="ECO:0000313" key="5">
    <source>
        <dbReference type="Proteomes" id="UP000076077"/>
    </source>
</evidence>
<evidence type="ECO:0000256" key="1">
    <source>
        <dbReference type="SAM" id="Phobius"/>
    </source>
</evidence>
<dbReference type="OrthoDB" id="8553030at2"/>
<dbReference type="Gene3D" id="3.30.70.270">
    <property type="match status" value="1"/>
</dbReference>
<evidence type="ECO:0000313" key="3">
    <source>
        <dbReference type="EMBL" id="AMX03121.1"/>
    </source>
</evidence>
<dbReference type="InterPro" id="IPR029787">
    <property type="entry name" value="Nucleotide_cyclase"/>
</dbReference>
<dbReference type="EMBL" id="CP014864">
    <property type="protein sequence ID" value="AMX03121.1"/>
    <property type="molecule type" value="Genomic_DNA"/>
</dbReference>
<sequence length="571" mass="63633">MQLHSLRVKACVFSLLLIVAMCLFFILLGNSSLQSLLEKSRNDRYLTYQYQVSWLLQQSRKDLLQLADLVAVGREGDSGDVETMQRLFDRRWEYLRASWGLESLKLYANDRRPPMVWGESARQLAPEQVREVIISGQSLESIHCARICVQSLAVPVAVGGGREYVLQLDRSLAGLLLAFREITGSDIGIVAEVRGAPAQHPGDYLENWEREVIALTSQEILLPLLHRVAAEQEELPGLQYSKSHPFEGRHFDVKTMPVPGDGDRGARFVIVDDVSDQVEHIGNSLRVLIVFSALGAAMFTIVVTSVLWRPILRLRRLAEALPLLSEGKFDAARSLIRPVAKHSSRFDEIDVLDSTGLAVCDQLEVMKEIVSQNTAELERIAMYDTLTGLANRHNISEELNKYLHCGDFIEGTAYLFFVDLDNFKQVNDSLGHQGGDDLLRVVAQRLVSVMRFGDIVARLGGDEFCVFVRSLPADGTYRTLAEKMLKVVAEPVRIGDEMVRVTLSIGVVAIPEHGTTLETILEKADIAMYHAKYRGKNKYQLYTADLPGIEQLAEACAERPIGEVVAADSGD</sequence>
<dbReference type="CDD" id="cd01949">
    <property type="entry name" value="GGDEF"/>
    <property type="match status" value="1"/>
</dbReference>
<reference evidence="5" key="2">
    <citation type="submission" date="2016-03" db="EMBL/GenBank/DDBJ databases">
        <authorList>
            <person name="Lee Y.-S."/>
            <person name="Choi Y.-L."/>
        </authorList>
    </citation>
    <scope>NUCLEOTIDE SEQUENCE [LARGE SCALE GENOMIC DNA]</scope>
    <source>
        <strain evidence="5">DAU221</strain>
    </source>
</reference>
<dbReference type="PANTHER" id="PTHR46663">
    <property type="entry name" value="DIGUANYLATE CYCLASE DGCT-RELATED"/>
    <property type="match status" value="1"/>
</dbReference>
<accession>A0A143HNP2</accession>
<evidence type="ECO:0000313" key="4">
    <source>
        <dbReference type="EMBL" id="MCX2803168.1"/>
    </source>
</evidence>
<dbReference type="SMART" id="SM00267">
    <property type="entry name" value="GGDEF"/>
    <property type="match status" value="1"/>
</dbReference>
<organism evidence="3 5">
    <name type="scientific">Microbulbifer thermotolerans</name>
    <dbReference type="NCBI Taxonomy" id="252514"/>
    <lineage>
        <taxon>Bacteria</taxon>
        <taxon>Pseudomonadati</taxon>
        <taxon>Pseudomonadota</taxon>
        <taxon>Gammaproteobacteria</taxon>
        <taxon>Cellvibrionales</taxon>
        <taxon>Microbulbiferaceae</taxon>
        <taxon>Microbulbifer</taxon>
    </lineage>
</organism>
<dbReference type="STRING" id="252514.A3224_11550"/>
<keyword evidence="1" id="KW-0812">Transmembrane</keyword>
<dbReference type="RefSeq" id="WP_067154704.1">
    <property type="nucleotide sequence ID" value="NZ_CP014864.1"/>
</dbReference>
<dbReference type="GeneID" id="76608682"/>
<dbReference type="EC" id="2.7.7.65" evidence="4"/>
<dbReference type="KEGG" id="mthd:A3224_11550"/>
<dbReference type="Pfam" id="PF14827">
    <property type="entry name" value="dCache_3"/>
    <property type="match status" value="1"/>
</dbReference>
<protein>
    <submittedName>
        <fullName evidence="4">Diguanylate cyclase</fullName>
        <ecNumber evidence="4">2.7.7.65</ecNumber>
    </submittedName>
</protein>
<dbReference type="InterPro" id="IPR052163">
    <property type="entry name" value="DGC-Regulatory_Protein"/>
</dbReference>
<dbReference type="SUPFAM" id="SSF55073">
    <property type="entry name" value="Nucleotide cyclase"/>
    <property type="match status" value="1"/>
</dbReference>
<dbReference type="AlphaFoldDB" id="A0A143HNP2"/>
<dbReference type="NCBIfam" id="TIGR00254">
    <property type="entry name" value="GGDEF"/>
    <property type="match status" value="1"/>
</dbReference>
<keyword evidence="4" id="KW-0548">Nucleotidyltransferase</keyword>
<keyword evidence="4" id="KW-0808">Transferase</keyword>
<dbReference type="PROSITE" id="PS50887">
    <property type="entry name" value="GGDEF"/>
    <property type="match status" value="1"/>
</dbReference>
<dbReference type="EMBL" id="JAPHQB010000034">
    <property type="protein sequence ID" value="MCX2803168.1"/>
    <property type="molecule type" value="Genomic_DNA"/>
</dbReference>
<name>A0A143HNP2_MICTH</name>
<keyword evidence="1" id="KW-1133">Transmembrane helix</keyword>
<gene>
    <name evidence="3" type="ORF">A3224_11550</name>
    <name evidence="4" type="ORF">OQJ68_15345</name>
</gene>
<dbReference type="InterPro" id="IPR000160">
    <property type="entry name" value="GGDEF_dom"/>
</dbReference>
<keyword evidence="1" id="KW-0472">Membrane</keyword>
<feature type="transmembrane region" description="Helical" evidence="1">
    <location>
        <begin position="287"/>
        <end position="308"/>
    </location>
</feature>
<dbReference type="GO" id="GO:0052621">
    <property type="term" value="F:diguanylate cyclase activity"/>
    <property type="evidence" value="ECO:0007669"/>
    <property type="project" value="UniProtKB-EC"/>
</dbReference>
<reference evidence="3" key="1">
    <citation type="submission" date="2016-03" db="EMBL/GenBank/DDBJ databases">
        <authorList>
            <person name="Ploux O."/>
        </authorList>
    </citation>
    <scope>NUCLEOTIDE SEQUENCE [LARGE SCALE GENOMIC DNA]</scope>
    <source>
        <strain evidence="3">DAU221</strain>
    </source>
</reference>
<dbReference type="InterPro" id="IPR029150">
    <property type="entry name" value="dCache_3"/>
</dbReference>
<dbReference type="Pfam" id="PF00990">
    <property type="entry name" value="GGDEF"/>
    <property type="match status" value="1"/>
</dbReference>
<proteinExistence type="predicted"/>